<comment type="subcellular location">
    <subcellularLocation>
        <location evidence="4">Mitochondrion</location>
    </subcellularLocation>
</comment>
<evidence type="ECO:0000256" key="4">
    <source>
        <dbReference type="RuleBase" id="RU364055"/>
    </source>
</evidence>
<dbReference type="NCBIfam" id="TIGR00527">
    <property type="entry name" value="gcvH"/>
    <property type="match status" value="1"/>
</dbReference>
<dbReference type="EMBL" id="ONZQ02000015">
    <property type="protein sequence ID" value="SPO06321.1"/>
    <property type="molecule type" value="Genomic_DNA"/>
</dbReference>
<dbReference type="Gene3D" id="2.40.50.100">
    <property type="match status" value="1"/>
</dbReference>
<dbReference type="GO" id="GO:0019464">
    <property type="term" value="P:glycine decarboxylation via glycine cleavage system"/>
    <property type="evidence" value="ECO:0007669"/>
    <property type="project" value="UniProtKB-UniRule"/>
</dbReference>
<dbReference type="InterPro" id="IPR033753">
    <property type="entry name" value="GCV_H/Fam206"/>
</dbReference>
<dbReference type="CDD" id="cd06848">
    <property type="entry name" value="GCS_H"/>
    <property type="match status" value="1"/>
</dbReference>
<comment type="subunit">
    <text evidence="4">The glycine cleavage system is composed of four proteins: P, T, L and H.</text>
</comment>
<dbReference type="HAMAP" id="MF_00272">
    <property type="entry name" value="GcvH"/>
    <property type="match status" value="1"/>
</dbReference>
<dbReference type="PANTHER" id="PTHR11715:SF3">
    <property type="entry name" value="GLYCINE CLEAVAGE SYSTEM H PROTEIN-RELATED"/>
    <property type="match status" value="1"/>
</dbReference>
<evidence type="ECO:0000313" key="6">
    <source>
        <dbReference type="EMBL" id="SPO06321.1"/>
    </source>
</evidence>
<dbReference type="Pfam" id="PF01597">
    <property type="entry name" value="GCV_H"/>
    <property type="match status" value="1"/>
</dbReference>
<gene>
    <name evidence="6" type="ORF">DNG_09010</name>
</gene>
<feature type="modified residue" description="N6-lipoyllysine" evidence="3">
    <location>
        <position position="110"/>
    </location>
</feature>
<comment type="similarity">
    <text evidence="1 4">Belongs to the GcvH family.</text>
</comment>
<evidence type="ECO:0000256" key="3">
    <source>
        <dbReference type="PIRSR" id="PIRSR617453-50"/>
    </source>
</evidence>
<dbReference type="Proteomes" id="UP001187682">
    <property type="component" value="Unassembled WGS sequence"/>
</dbReference>
<keyword evidence="2 3" id="KW-0450">Lipoyl</keyword>
<feature type="domain" description="Lipoyl-binding" evidence="5">
    <location>
        <begin position="69"/>
        <end position="151"/>
    </location>
</feature>
<dbReference type="InterPro" id="IPR011053">
    <property type="entry name" value="Single_hybrid_motif"/>
</dbReference>
<proteinExistence type="inferred from homology"/>
<dbReference type="InterPro" id="IPR000089">
    <property type="entry name" value="Biotin_lipoyl"/>
</dbReference>
<sequence length="175" mass="18523">MASLFVKHTIASSSRALASRTVLSAKFAAPAIRSWAAPQRLCFSQTAYLAEKRYTETHEWVDLSADKKTCKIGITVHATEALGDVVYVEVPEVGDGMEAGEAFGSVESVKSASDIVSPVSGTITAVNEPIIGTPADIANDPEGDGWLVEVETTDVSGVESLMDAEAYAEFVATHE</sequence>
<keyword evidence="7" id="KW-1185">Reference proteome</keyword>
<dbReference type="InterPro" id="IPR017453">
    <property type="entry name" value="GCV_H_sub"/>
</dbReference>
<comment type="function">
    <text evidence="4">The H protein shuttles the methylamine group of glycine from the P protein to the T protein.</text>
</comment>
<name>A0AAE8N4T5_9PEZI</name>
<evidence type="ECO:0000256" key="2">
    <source>
        <dbReference type="ARBA" id="ARBA00022823"/>
    </source>
</evidence>
<dbReference type="InterPro" id="IPR002930">
    <property type="entry name" value="GCV_H"/>
</dbReference>
<dbReference type="PANTHER" id="PTHR11715">
    <property type="entry name" value="GLYCINE CLEAVAGE SYSTEM H PROTEIN"/>
    <property type="match status" value="1"/>
</dbReference>
<evidence type="ECO:0000313" key="7">
    <source>
        <dbReference type="Proteomes" id="UP001187682"/>
    </source>
</evidence>
<dbReference type="NCBIfam" id="NF002270">
    <property type="entry name" value="PRK01202.1"/>
    <property type="match status" value="1"/>
</dbReference>
<reference evidence="6" key="1">
    <citation type="submission" date="2018-03" db="EMBL/GenBank/DDBJ databases">
        <authorList>
            <person name="Guldener U."/>
        </authorList>
    </citation>
    <scope>NUCLEOTIDE SEQUENCE</scope>
</reference>
<comment type="cofactor">
    <cofactor evidence="4">
        <name>(R)-lipoate</name>
        <dbReference type="ChEBI" id="CHEBI:83088"/>
    </cofactor>
    <text evidence="4">Binds 1 lipoyl cofactor covalently.</text>
</comment>
<accession>A0AAE8N4T5</accession>
<dbReference type="PROSITE" id="PS50968">
    <property type="entry name" value="BIOTINYL_LIPOYL"/>
    <property type="match status" value="1"/>
</dbReference>
<comment type="caution">
    <text evidence="6">The sequence shown here is derived from an EMBL/GenBank/DDBJ whole genome shotgun (WGS) entry which is preliminary data.</text>
</comment>
<keyword evidence="4" id="KW-0496">Mitochondrion</keyword>
<protein>
    <recommendedName>
        <fullName evidence="4">Glycine cleavage system H protein</fullName>
    </recommendedName>
</protein>
<dbReference type="SUPFAM" id="SSF51230">
    <property type="entry name" value="Single hybrid motif"/>
    <property type="match status" value="1"/>
</dbReference>
<dbReference type="AlphaFoldDB" id="A0AAE8N4T5"/>
<dbReference type="GO" id="GO:0009249">
    <property type="term" value="P:protein lipoylation"/>
    <property type="evidence" value="ECO:0007669"/>
    <property type="project" value="TreeGrafter"/>
</dbReference>
<keyword evidence="4" id="KW-0809">Transit peptide</keyword>
<dbReference type="GO" id="GO:0005960">
    <property type="term" value="C:glycine cleavage complex"/>
    <property type="evidence" value="ECO:0007669"/>
    <property type="project" value="UniProtKB-UniRule"/>
</dbReference>
<dbReference type="GO" id="GO:0005739">
    <property type="term" value="C:mitochondrion"/>
    <property type="evidence" value="ECO:0007669"/>
    <property type="project" value="UniProtKB-SubCell"/>
</dbReference>
<evidence type="ECO:0000256" key="1">
    <source>
        <dbReference type="ARBA" id="ARBA00009249"/>
    </source>
</evidence>
<organism evidence="6 7">
    <name type="scientific">Cephalotrichum gorgonifer</name>
    <dbReference type="NCBI Taxonomy" id="2041049"/>
    <lineage>
        <taxon>Eukaryota</taxon>
        <taxon>Fungi</taxon>
        <taxon>Dikarya</taxon>
        <taxon>Ascomycota</taxon>
        <taxon>Pezizomycotina</taxon>
        <taxon>Sordariomycetes</taxon>
        <taxon>Hypocreomycetidae</taxon>
        <taxon>Microascales</taxon>
        <taxon>Microascaceae</taxon>
        <taxon>Cephalotrichum</taxon>
    </lineage>
</organism>
<evidence type="ECO:0000259" key="5">
    <source>
        <dbReference type="PROSITE" id="PS50968"/>
    </source>
</evidence>